<comment type="caution">
    <text evidence="4">The sequence shown here is derived from an EMBL/GenBank/DDBJ whole genome shotgun (WGS) entry which is preliminary data.</text>
</comment>
<dbReference type="Proteomes" id="UP000272474">
    <property type="component" value="Unassembled WGS sequence"/>
</dbReference>
<evidence type="ECO:0000256" key="1">
    <source>
        <dbReference type="ARBA" id="ARBA00022676"/>
    </source>
</evidence>
<dbReference type="Pfam" id="PF01501">
    <property type="entry name" value="Glyco_transf_8"/>
    <property type="match status" value="1"/>
</dbReference>
<accession>A0A3A9Z9D9</accession>
<dbReference type="CDD" id="cd04194">
    <property type="entry name" value="GT8_A4GalT_like"/>
    <property type="match status" value="1"/>
</dbReference>
<keyword evidence="5" id="KW-1185">Reference proteome</keyword>
<dbReference type="OrthoDB" id="5672604at2"/>
<evidence type="ECO:0000313" key="4">
    <source>
        <dbReference type="EMBL" id="RKN44905.1"/>
    </source>
</evidence>
<sequence>MPQQALNVVFAIDDLYLPGVVATARSVRRGAGERTPIRFHVIDAGLSPAGRGAVEERLGPLGEVTVHQVPDRLVMPQHKWFTSATLGRLHLGSVIPEDVARVLYLDADTLVLEDPSRLYHTDPGPGGLAAVVNEVGPTRSLVLSEDGTAEQREHGAAPPGYFNAGVLLVDMNVWRAEDMTGRGIRLFERYGRTLRDLDQAVLNILFSGRWRSLPMKWNKMIEHRRLGKFGNGRLDYLTRREGIVHYVGQVKPWHEGFPQNPLRALYAEFAAPAPGVPQSATGR</sequence>
<dbReference type="GO" id="GO:0016757">
    <property type="term" value="F:glycosyltransferase activity"/>
    <property type="evidence" value="ECO:0007669"/>
    <property type="project" value="UniProtKB-KW"/>
</dbReference>
<organism evidence="4 5">
    <name type="scientific">Streptomyces hoynatensis</name>
    <dbReference type="NCBI Taxonomy" id="1141874"/>
    <lineage>
        <taxon>Bacteria</taxon>
        <taxon>Bacillati</taxon>
        <taxon>Actinomycetota</taxon>
        <taxon>Actinomycetes</taxon>
        <taxon>Kitasatosporales</taxon>
        <taxon>Streptomycetaceae</taxon>
        <taxon>Streptomyces</taxon>
    </lineage>
</organism>
<evidence type="ECO:0000313" key="5">
    <source>
        <dbReference type="Proteomes" id="UP000272474"/>
    </source>
</evidence>
<dbReference type="GO" id="GO:0046872">
    <property type="term" value="F:metal ion binding"/>
    <property type="evidence" value="ECO:0007669"/>
    <property type="project" value="UniProtKB-KW"/>
</dbReference>
<protein>
    <submittedName>
        <fullName evidence="4">Glycosyltransferase family 8 protein</fullName>
    </submittedName>
</protein>
<evidence type="ECO:0000256" key="2">
    <source>
        <dbReference type="ARBA" id="ARBA00022679"/>
    </source>
</evidence>
<evidence type="ECO:0000256" key="3">
    <source>
        <dbReference type="ARBA" id="ARBA00022723"/>
    </source>
</evidence>
<dbReference type="InterPro" id="IPR050748">
    <property type="entry name" value="Glycosyltrans_8_dom-fam"/>
</dbReference>
<proteinExistence type="predicted"/>
<dbReference type="PANTHER" id="PTHR13778:SF47">
    <property type="entry name" value="LIPOPOLYSACCHARIDE 1,3-GALACTOSYLTRANSFERASE"/>
    <property type="match status" value="1"/>
</dbReference>
<dbReference type="RefSeq" id="WP_120676754.1">
    <property type="nucleotide sequence ID" value="NZ_RBAL01000003.1"/>
</dbReference>
<dbReference type="EMBL" id="RBAL01000003">
    <property type="protein sequence ID" value="RKN44905.1"/>
    <property type="molecule type" value="Genomic_DNA"/>
</dbReference>
<reference evidence="4 5" key="1">
    <citation type="journal article" date="2014" name="Int. J. Syst. Evol. Microbiol.">
        <title>Streptomyces hoynatensis sp. nov., isolated from deep marine sediment.</title>
        <authorList>
            <person name="Veyisoglu A."/>
            <person name="Sahin N."/>
        </authorList>
    </citation>
    <scope>NUCLEOTIDE SEQUENCE [LARGE SCALE GENOMIC DNA]</scope>
    <source>
        <strain evidence="4 5">KCTC 29097</strain>
    </source>
</reference>
<dbReference type="Gene3D" id="3.90.550.10">
    <property type="entry name" value="Spore Coat Polysaccharide Biosynthesis Protein SpsA, Chain A"/>
    <property type="match status" value="1"/>
</dbReference>
<dbReference type="InterPro" id="IPR002495">
    <property type="entry name" value="Glyco_trans_8"/>
</dbReference>
<gene>
    <name evidence="4" type="ORF">D7294_07295</name>
</gene>
<keyword evidence="1" id="KW-0328">Glycosyltransferase</keyword>
<dbReference type="InterPro" id="IPR029044">
    <property type="entry name" value="Nucleotide-diphossugar_trans"/>
</dbReference>
<dbReference type="SUPFAM" id="SSF53448">
    <property type="entry name" value="Nucleotide-diphospho-sugar transferases"/>
    <property type="match status" value="1"/>
</dbReference>
<dbReference type="PANTHER" id="PTHR13778">
    <property type="entry name" value="GLYCOSYLTRANSFERASE 8 DOMAIN-CONTAINING PROTEIN"/>
    <property type="match status" value="1"/>
</dbReference>
<keyword evidence="2 4" id="KW-0808">Transferase</keyword>
<dbReference type="AlphaFoldDB" id="A0A3A9Z9D9"/>
<name>A0A3A9Z9D9_9ACTN</name>
<keyword evidence="3" id="KW-0479">Metal-binding</keyword>